<evidence type="ECO:0000313" key="3">
    <source>
        <dbReference type="EMBL" id="RBP46275.1"/>
    </source>
</evidence>
<dbReference type="Proteomes" id="UP000253426">
    <property type="component" value="Unassembled WGS sequence"/>
</dbReference>
<dbReference type="PANTHER" id="PTHR30383:SF5">
    <property type="entry name" value="SGNH HYDROLASE-TYPE ESTERASE DOMAIN-CONTAINING PROTEIN"/>
    <property type="match status" value="1"/>
</dbReference>
<reference evidence="3 4" key="1">
    <citation type="submission" date="2018-06" db="EMBL/GenBank/DDBJ databases">
        <title>Genomic Encyclopedia of Type Strains, Phase IV (KMG-IV): sequencing the most valuable type-strain genomes for metagenomic binning, comparative biology and taxonomic classification.</title>
        <authorList>
            <person name="Goeker M."/>
        </authorList>
    </citation>
    <scope>NUCLEOTIDE SEQUENCE [LARGE SCALE GENOMIC DNA]</scope>
    <source>
        <strain evidence="3 4">DSM 25532</strain>
    </source>
</reference>
<organism evidence="3 4">
    <name type="scientific">Roseimicrobium gellanilyticum</name>
    <dbReference type="NCBI Taxonomy" id="748857"/>
    <lineage>
        <taxon>Bacteria</taxon>
        <taxon>Pseudomonadati</taxon>
        <taxon>Verrucomicrobiota</taxon>
        <taxon>Verrucomicrobiia</taxon>
        <taxon>Verrucomicrobiales</taxon>
        <taxon>Verrucomicrobiaceae</taxon>
        <taxon>Roseimicrobium</taxon>
    </lineage>
</organism>
<proteinExistence type="predicted"/>
<gene>
    <name evidence="3" type="ORF">DES53_102663</name>
</gene>
<dbReference type="GO" id="GO:0004622">
    <property type="term" value="F:phosphatidylcholine lysophospholipase activity"/>
    <property type="evidence" value="ECO:0007669"/>
    <property type="project" value="TreeGrafter"/>
</dbReference>
<comment type="caution">
    <text evidence="3">The sequence shown here is derived from an EMBL/GenBank/DDBJ whole genome shotgun (WGS) entry which is preliminary data.</text>
</comment>
<name>A0A366HRH0_9BACT</name>
<protein>
    <submittedName>
        <fullName evidence="3">Lysophospholipase L1-like esterase</fullName>
    </submittedName>
</protein>
<feature type="chain" id="PRO_5016902087" evidence="1">
    <location>
        <begin position="27"/>
        <end position="250"/>
    </location>
</feature>
<dbReference type="InterPro" id="IPR013830">
    <property type="entry name" value="SGNH_hydro"/>
</dbReference>
<feature type="signal peptide" evidence="1">
    <location>
        <begin position="1"/>
        <end position="26"/>
    </location>
</feature>
<dbReference type="InterPro" id="IPR051532">
    <property type="entry name" value="Ester_Hydrolysis_Enzymes"/>
</dbReference>
<dbReference type="PANTHER" id="PTHR30383">
    <property type="entry name" value="THIOESTERASE 1/PROTEASE 1/LYSOPHOSPHOLIPASE L1"/>
    <property type="match status" value="1"/>
</dbReference>
<dbReference type="SUPFAM" id="SSF52266">
    <property type="entry name" value="SGNH hydrolase"/>
    <property type="match status" value="1"/>
</dbReference>
<dbReference type="AlphaFoldDB" id="A0A366HRH0"/>
<evidence type="ECO:0000313" key="4">
    <source>
        <dbReference type="Proteomes" id="UP000253426"/>
    </source>
</evidence>
<dbReference type="EMBL" id="QNRR01000002">
    <property type="protein sequence ID" value="RBP46275.1"/>
    <property type="molecule type" value="Genomic_DNA"/>
</dbReference>
<accession>A0A366HRH0</accession>
<keyword evidence="1" id="KW-0732">Signal</keyword>
<feature type="domain" description="SGNH hydrolase-type esterase" evidence="2">
    <location>
        <begin position="73"/>
        <end position="238"/>
    </location>
</feature>
<dbReference type="RefSeq" id="WP_113957801.1">
    <property type="nucleotide sequence ID" value="NZ_QNRR01000002.1"/>
</dbReference>
<keyword evidence="4" id="KW-1185">Reference proteome</keyword>
<evidence type="ECO:0000259" key="2">
    <source>
        <dbReference type="Pfam" id="PF13472"/>
    </source>
</evidence>
<dbReference type="Gene3D" id="3.40.50.1110">
    <property type="entry name" value="SGNH hydrolase"/>
    <property type="match status" value="1"/>
</dbReference>
<dbReference type="Pfam" id="PF13472">
    <property type="entry name" value="Lipase_GDSL_2"/>
    <property type="match status" value="1"/>
</dbReference>
<evidence type="ECO:0000256" key="1">
    <source>
        <dbReference type="SAM" id="SignalP"/>
    </source>
</evidence>
<dbReference type="InterPro" id="IPR036514">
    <property type="entry name" value="SGNH_hydro_sf"/>
</dbReference>
<sequence>MIHRLASPALCTFLALLLQATHPVFAEDKKPDAPTAEKAKAPPPDWGAIFKMHWQNRVRAFKEQNLVFQNVVLLGDSITEGFDVAKHFPGRRVLNRGIGADVIGNNMAPDDPRGVLQRLDNSVFDCAATDVFILIGINDLNSGKSVDSMETGYRTLLQRLREHSPELRVHVQSVLPTRGNHDKQNTPVREFNARLKRLAAEYKCTFVDLHSLMADGEGRLKAEFTNDGLHLTETAYALWRGKILETMSWN</sequence>
<dbReference type="OrthoDB" id="2513075at2"/>